<dbReference type="AlphaFoldDB" id="K4FSX2"/>
<keyword evidence="2" id="KW-0325">Glycoprotein</keyword>
<evidence type="ECO:0000256" key="1">
    <source>
        <dbReference type="ARBA" id="ARBA00023157"/>
    </source>
</evidence>
<sequence length="485" mass="55104">MECNCECKVYGDPHYVTFDNVHYSFYKNCTYILVKEVIPKHNFGVEIDNYICTEDKSCPKAIIISYNKFKITVSTLDQLTLTINNRTESIPYNLNGFDIVKLSHTSLQVYIPKIRTKITARRNRFVISIPEQLFLDNTEGQCGSCTRKKIGGCRRPDGTVEKSTCCPTAALDWKVPDTTKPHCAKDPTNVTCPTPTTAPLTTSPPGPCCKLCELLHQKPFEKCNKNDMETYDKTCEDDCHSTNICSVVCANLEAAASECQGNCVEWRSYTNGLCDLDTCDGILTYQPRQMETDDRCENNKVILGQSLSKPIEGCFCPKGMKSSNNDTCVHTCCVDHSGRQRNNGEKWQHFSDNCTILECFSSSVKENKLHCKNQGNCPEPQRKWDEHHCCYECVPTGRCETIEYNNTIKKDNCIAEVEVTRCKGRCDSSSEFDFITDRMSHDCKCCEEVEQEERKVDLICNEGPNKSYSYIYIKKCKCENCEPKM</sequence>
<dbReference type="PROSITE" id="PS01225">
    <property type="entry name" value="CTCK_2"/>
    <property type="match status" value="1"/>
</dbReference>
<evidence type="ECO:0000259" key="5">
    <source>
        <dbReference type="PROSITE" id="PS51233"/>
    </source>
</evidence>
<dbReference type="PANTHER" id="PTHR11339:SF402">
    <property type="entry name" value="VWFD DOMAIN-CONTAINING PROTEIN"/>
    <property type="match status" value="1"/>
</dbReference>
<evidence type="ECO:0000256" key="2">
    <source>
        <dbReference type="ARBA" id="ARBA00023180"/>
    </source>
</evidence>
<dbReference type="InterPro" id="IPR029034">
    <property type="entry name" value="Cystine-knot_cytokine"/>
</dbReference>
<evidence type="ECO:0000256" key="3">
    <source>
        <dbReference type="PROSITE-ProRule" id="PRU00039"/>
    </source>
</evidence>
<feature type="domain" description="VWFD" evidence="5">
    <location>
        <begin position="5"/>
        <end position="184"/>
    </location>
</feature>
<dbReference type="InterPro" id="IPR001846">
    <property type="entry name" value="VWF_type-D"/>
</dbReference>
<feature type="disulfide bond" evidence="3">
    <location>
        <begin position="422"/>
        <end position="476"/>
    </location>
</feature>
<evidence type="ECO:0000313" key="6">
    <source>
        <dbReference type="EMBL" id="AFK10815.1"/>
    </source>
</evidence>
<dbReference type="PROSITE" id="PS51233">
    <property type="entry name" value="VWFD"/>
    <property type="match status" value="1"/>
</dbReference>
<dbReference type="InterPro" id="IPR006207">
    <property type="entry name" value="Cys_knot_C"/>
</dbReference>
<dbReference type="InterPro" id="IPR050780">
    <property type="entry name" value="Mucin_vWF_Thrombospondin_sf"/>
</dbReference>
<feature type="domain" description="CTCK" evidence="4">
    <location>
        <begin position="399"/>
        <end position="482"/>
    </location>
</feature>
<comment type="caution">
    <text evidence="3">Lacks conserved residue(s) required for the propagation of feature annotation.</text>
</comment>
<dbReference type="SMART" id="SM00041">
    <property type="entry name" value="CT"/>
    <property type="match status" value="1"/>
</dbReference>
<protein>
    <submittedName>
        <fullName evidence="6">Mucin-2-like protein</fullName>
    </submittedName>
</protein>
<proteinExistence type="evidence at transcript level"/>
<dbReference type="SMART" id="SM00216">
    <property type="entry name" value="VWD"/>
    <property type="match status" value="1"/>
</dbReference>
<accession>K4FSX2</accession>
<dbReference type="EMBL" id="JX052587">
    <property type="protein sequence ID" value="AFK10815.1"/>
    <property type="molecule type" value="mRNA"/>
</dbReference>
<feature type="disulfide bond" evidence="3">
    <location>
        <begin position="426"/>
        <end position="478"/>
    </location>
</feature>
<dbReference type="PANTHER" id="PTHR11339">
    <property type="entry name" value="EXTRACELLULAR MATRIX GLYCOPROTEIN RELATED"/>
    <property type="match status" value="1"/>
</dbReference>
<evidence type="ECO:0000259" key="4">
    <source>
        <dbReference type="PROSITE" id="PS01225"/>
    </source>
</evidence>
<organism evidence="6">
    <name type="scientific">Callorhinchus milii</name>
    <name type="common">Ghost shark</name>
    <dbReference type="NCBI Taxonomy" id="7868"/>
    <lineage>
        <taxon>Eukaryota</taxon>
        <taxon>Metazoa</taxon>
        <taxon>Chordata</taxon>
        <taxon>Craniata</taxon>
        <taxon>Vertebrata</taxon>
        <taxon>Chondrichthyes</taxon>
        <taxon>Holocephali</taxon>
        <taxon>Chimaeriformes</taxon>
        <taxon>Callorhinchidae</taxon>
        <taxon>Callorhinchus</taxon>
    </lineage>
</organism>
<dbReference type="PROSITE" id="PS01185">
    <property type="entry name" value="CTCK_1"/>
    <property type="match status" value="1"/>
</dbReference>
<dbReference type="Gene3D" id="2.10.90.10">
    <property type="entry name" value="Cystine-knot cytokines"/>
    <property type="match status" value="1"/>
</dbReference>
<name>K4FSX2_CALMI</name>
<keyword evidence="1 3" id="KW-1015">Disulfide bond</keyword>
<reference evidence="6" key="1">
    <citation type="journal article" date="2012" name="PLoS ONE">
        <title>Sequencing and Analysis of Full-Length cDNAs, 5'-ESTs and 3'-ESTs from a Cartilaginous Fish, the Elephant Shark (Callorhinchus milii).</title>
        <authorList>
            <person name="Tan Y.Y."/>
            <person name="Kodzius R."/>
            <person name="Tay B.H."/>
            <person name="Tay A."/>
            <person name="Brenner S."/>
            <person name="Venkatesh B."/>
        </authorList>
    </citation>
    <scope>NUCLEOTIDE SEQUENCE</scope>
    <source>
        <tissue evidence="6">Gills</tissue>
    </source>
</reference>
<dbReference type="Pfam" id="PF00094">
    <property type="entry name" value="VWD"/>
    <property type="match status" value="1"/>
</dbReference>